<dbReference type="InterPro" id="IPR056082">
    <property type="entry name" value="BilB-like"/>
</dbReference>
<dbReference type="AlphaFoldDB" id="A0A1L3FFC8"/>
<organism evidence="1 2">
    <name type="scientific">Bradyrhizobium japonicum</name>
    <dbReference type="NCBI Taxonomy" id="375"/>
    <lineage>
        <taxon>Bacteria</taxon>
        <taxon>Pseudomonadati</taxon>
        <taxon>Pseudomonadota</taxon>
        <taxon>Alphaproteobacteria</taxon>
        <taxon>Hyphomicrobiales</taxon>
        <taxon>Nitrobacteraceae</taxon>
        <taxon>Bradyrhizobium</taxon>
    </lineage>
</organism>
<dbReference type="OrthoDB" id="3362599at2"/>
<gene>
    <name evidence="1" type="ORF">BKD09_27130</name>
</gene>
<protein>
    <submittedName>
        <fullName evidence="1">Uncharacterized protein</fullName>
    </submittedName>
</protein>
<sequence>MNCSMRPDEAVFRRQLAGGTFRTGVASGRWCTVSVSWPYAIFSVRAVDGIEYGLRFDCQDYPRTPPTARPWDIEHDAPLAPERWPTGANRVSLAFNPGWKNGSCLYLPCDRQSIEGHANWLNEHPSLIWDPEVGIVHYLRIVHDLLNSGDYGGRRVP</sequence>
<dbReference type="EMBL" id="CP017637">
    <property type="protein sequence ID" value="APG12015.1"/>
    <property type="molecule type" value="Genomic_DNA"/>
</dbReference>
<name>A0A1L3FFC8_BRAJP</name>
<dbReference type="RefSeq" id="WP_071913955.1">
    <property type="nucleotide sequence ID" value="NZ_CP017637.1"/>
</dbReference>
<accession>A0A1L3FFC8</accession>
<evidence type="ECO:0000313" key="1">
    <source>
        <dbReference type="EMBL" id="APG12015.1"/>
    </source>
</evidence>
<dbReference type="Proteomes" id="UP000181962">
    <property type="component" value="Chromosome"/>
</dbReference>
<reference evidence="1 2" key="1">
    <citation type="submission" date="2016-11" db="EMBL/GenBank/DDBJ databases">
        <title>Complete Genome Sequence of Bradyrhizobium sp. strain J5, an isolated from soybean nodule in Hokkaido.</title>
        <authorList>
            <person name="Kanehara K."/>
        </authorList>
    </citation>
    <scope>NUCLEOTIDE SEQUENCE [LARGE SCALE GENOMIC DNA]</scope>
    <source>
        <strain evidence="1 2">J5</strain>
    </source>
</reference>
<dbReference type="Pfam" id="PF24702">
    <property type="entry name" value="DUF7665"/>
    <property type="match status" value="1"/>
</dbReference>
<evidence type="ECO:0000313" key="2">
    <source>
        <dbReference type="Proteomes" id="UP000181962"/>
    </source>
</evidence>
<proteinExistence type="predicted"/>